<dbReference type="Proteomes" id="UP000652354">
    <property type="component" value="Unassembled WGS sequence"/>
</dbReference>
<evidence type="ECO:0000256" key="8">
    <source>
        <dbReference type="ARBA" id="ARBA00023229"/>
    </source>
</evidence>
<evidence type="ECO:0000256" key="1">
    <source>
        <dbReference type="ARBA" id="ARBA00001282"/>
    </source>
</evidence>
<dbReference type="Pfam" id="PF01128">
    <property type="entry name" value="IspD"/>
    <property type="match status" value="1"/>
</dbReference>
<evidence type="ECO:0000256" key="4">
    <source>
        <dbReference type="ARBA" id="ARBA00012526"/>
    </source>
</evidence>
<dbReference type="InterPro" id="IPR001228">
    <property type="entry name" value="IspD"/>
</dbReference>
<comment type="pathway">
    <text evidence="2">Isoprenoid biosynthesis; isopentenyl diphosphate biosynthesis via DXP pathway; isopentenyl diphosphate from 1-deoxy-D-xylulose 5-phosphate: step 2/6.</text>
</comment>
<dbReference type="GO" id="GO:0008299">
    <property type="term" value="P:isoprenoid biosynthetic process"/>
    <property type="evidence" value="ECO:0007669"/>
    <property type="project" value="UniProtKB-KW"/>
</dbReference>
<comment type="caution">
    <text evidence="9">The sequence shown here is derived from an EMBL/GenBank/DDBJ whole genome shotgun (WGS) entry which is preliminary data.</text>
</comment>
<dbReference type="InterPro" id="IPR018294">
    <property type="entry name" value="ISPD_synthase_CS"/>
</dbReference>
<dbReference type="PANTHER" id="PTHR32125:SF4">
    <property type="entry name" value="2-C-METHYL-D-ERYTHRITOL 4-PHOSPHATE CYTIDYLYLTRANSFERASE, CHLOROPLASTIC"/>
    <property type="match status" value="1"/>
</dbReference>
<keyword evidence="8" id="KW-0414">Isoprene biosynthesis</keyword>
<evidence type="ECO:0000256" key="6">
    <source>
        <dbReference type="ARBA" id="ARBA00022679"/>
    </source>
</evidence>
<name>A0A919Q2L1_9MICO</name>
<keyword evidence="10" id="KW-1185">Reference proteome</keyword>
<dbReference type="PANTHER" id="PTHR32125">
    <property type="entry name" value="2-C-METHYL-D-ERYTHRITOL 4-PHOSPHATE CYTIDYLYLTRANSFERASE, CHLOROPLASTIC"/>
    <property type="match status" value="1"/>
</dbReference>
<evidence type="ECO:0000313" key="10">
    <source>
        <dbReference type="Proteomes" id="UP000652354"/>
    </source>
</evidence>
<protein>
    <recommendedName>
        <fullName evidence="5">2-C-methyl-D-erythritol 4-phosphate cytidylyltransferase</fullName>
        <ecNumber evidence="4">2.7.7.60</ecNumber>
    </recommendedName>
</protein>
<reference evidence="9" key="1">
    <citation type="submission" date="2021-01" db="EMBL/GenBank/DDBJ databases">
        <title>Whole genome shotgun sequence of Demequina activiva NBRC 110675.</title>
        <authorList>
            <person name="Komaki H."/>
            <person name="Tamura T."/>
        </authorList>
    </citation>
    <scope>NUCLEOTIDE SEQUENCE</scope>
    <source>
        <strain evidence="9">NBRC 110675</strain>
    </source>
</reference>
<evidence type="ECO:0000256" key="3">
    <source>
        <dbReference type="ARBA" id="ARBA00009789"/>
    </source>
</evidence>
<dbReference type="NCBIfam" id="TIGR00453">
    <property type="entry name" value="ispD"/>
    <property type="match status" value="1"/>
</dbReference>
<evidence type="ECO:0000256" key="5">
    <source>
        <dbReference type="ARBA" id="ARBA00019056"/>
    </source>
</evidence>
<dbReference type="Gene3D" id="3.90.550.10">
    <property type="entry name" value="Spore Coat Polysaccharide Biosynthesis Protein SpsA, Chain A"/>
    <property type="match status" value="1"/>
</dbReference>
<dbReference type="InterPro" id="IPR050088">
    <property type="entry name" value="IspD/TarI_cytidylyltransf_bact"/>
</dbReference>
<dbReference type="GO" id="GO:0050518">
    <property type="term" value="F:2-C-methyl-D-erythritol 4-phosphate cytidylyltransferase activity"/>
    <property type="evidence" value="ECO:0007669"/>
    <property type="project" value="UniProtKB-EC"/>
</dbReference>
<dbReference type="EMBL" id="BONR01000001">
    <property type="protein sequence ID" value="GIG53721.1"/>
    <property type="molecule type" value="Genomic_DNA"/>
</dbReference>
<keyword evidence="7 9" id="KW-0548">Nucleotidyltransferase</keyword>
<proteinExistence type="inferred from homology"/>
<accession>A0A919Q2L1</accession>
<gene>
    <name evidence="9" type="primary">ispD</name>
    <name evidence="9" type="ORF">Dac01nite_04730</name>
</gene>
<comment type="similarity">
    <text evidence="3">Belongs to the IspD/TarI cytidylyltransferase family. IspD subfamily.</text>
</comment>
<dbReference type="RefSeq" id="WP_239066463.1">
    <property type="nucleotide sequence ID" value="NZ_BONR01000001.1"/>
</dbReference>
<comment type="catalytic activity">
    <reaction evidence="1">
        <text>2-C-methyl-D-erythritol 4-phosphate + CTP + H(+) = 4-CDP-2-C-methyl-D-erythritol + diphosphate</text>
        <dbReference type="Rhea" id="RHEA:13429"/>
        <dbReference type="ChEBI" id="CHEBI:15378"/>
        <dbReference type="ChEBI" id="CHEBI:33019"/>
        <dbReference type="ChEBI" id="CHEBI:37563"/>
        <dbReference type="ChEBI" id="CHEBI:57823"/>
        <dbReference type="ChEBI" id="CHEBI:58262"/>
        <dbReference type="EC" id="2.7.7.60"/>
    </reaction>
</comment>
<dbReference type="InterPro" id="IPR029044">
    <property type="entry name" value="Nucleotide-diphossugar_trans"/>
</dbReference>
<keyword evidence="6" id="KW-0808">Transferase</keyword>
<dbReference type="EC" id="2.7.7.60" evidence="4"/>
<sequence length="223" mass="22853">MTVAAVVTAAGSGTRLGADVPKALLPIEGRALVAWALDGVCETADAVVVTAPAAHLDAFREAVDGRATVVAGGQARQQSVALGLAALDLADHDIVLIHDAARAFQPVETMRATVAAVESGADGAIPVLPVVDTLVAAPAPDGTLGEPVDRDAFRTVQTPQTFRARVALDAHARGRAGATDDATLARELGYRIVAVDGHEWGFKVTLPADLPLALHIASLKEDA</sequence>
<evidence type="ECO:0000313" key="9">
    <source>
        <dbReference type="EMBL" id="GIG53721.1"/>
    </source>
</evidence>
<dbReference type="SUPFAM" id="SSF53448">
    <property type="entry name" value="Nucleotide-diphospho-sugar transferases"/>
    <property type="match status" value="1"/>
</dbReference>
<dbReference type="AlphaFoldDB" id="A0A919Q2L1"/>
<organism evidence="9 10">
    <name type="scientific">Demequina activiva</name>
    <dbReference type="NCBI Taxonomy" id="1582364"/>
    <lineage>
        <taxon>Bacteria</taxon>
        <taxon>Bacillati</taxon>
        <taxon>Actinomycetota</taxon>
        <taxon>Actinomycetes</taxon>
        <taxon>Micrococcales</taxon>
        <taxon>Demequinaceae</taxon>
        <taxon>Demequina</taxon>
    </lineage>
</organism>
<dbReference type="PROSITE" id="PS01295">
    <property type="entry name" value="ISPD"/>
    <property type="match status" value="1"/>
</dbReference>
<dbReference type="InterPro" id="IPR034683">
    <property type="entry name" value="IspD/TarI"/>
</dbReference>
<evidence type="ECO:0000256" key="7">
    <source>
        <dbReference type="ARBA" id="ARBA00022695"/>
    </source>
</evidence>
<evidence type="ECO:0000256" key="2">
    <source>
        <dbReference type="ARBA" id="ARBA00004787"/>
    </source>
</evidence>